<dbReference type="GO" id="GO:0000155">
    <property type="term" value="F:phosphorelay sensor kinase activity"/>
    <property type="evidence" value="ECO:0007669"/>
    <property type="project" value="InterPro"/>
</dbReference>
<dbReference type="PANTHER" id="PTHR45436">
    <property type="entry name" value="SENSOR HISTIDINE KINASE YKOH"/>
    <property type="match status" value="1"/>
</dbReference>
<feature type="domain" description="Histidine kinase" evidence="11">
    <location>
        <begin position="236"/>
        <end position="447"/>
    </location>
</feature>
<keyword evidence="9" id="KW-0902">Two-component regulatory system</keyword>
<dbReference type="InterPro" id="IPR036097">
    <property type="entry name" value="HisK_dim/P_sf"/>
</dbReference>
<dbReference type="InterPro" id="IPR005467">
    <property type="entry name" value="His_kinase_dom"/>
</dbReference>
<dbReference type="PROSITE" id="PS50885">
    <property type="entry name" value="HAMP"/>
    <property type="match status" value="1"/>
</dbReference>
<sequence>MSRWRTSTFRLLALYSAIFSLSGAALVAFIYWQSAGYMSEQADAMLSAEASYFLTIPPDTVPQEIVQRLYHTHVHINYVALFAPDGKLIAGDIDARPYTLPVDGRMYTINQLTTTFGVAIPLARATASAMPSGNVLMVARDLGEVRELRSSILDALVYGGCFALLTAFGGSIIVGIRQSDRIRRLQIVARQIASGDLQRRLPSSGRDEIDLLAQIVNHMLDEIERLMGEIKSSCDNIAHDLRSPLSRARTMLTRASQLNPGPAAEPLDRALREIDIALNRFRAMLRISEIETMHRRSGFSTFDLRSLVEEIADLYGPLAEDKGLRFLSLVSEVPAIQADRALLFEALGNLIDNAIKFTPTGGVVQINLRRDVQGPRIDVIDSGPGIPVDERKAVTQRFYRSERTAQLPGSGLGLSVVAAILRLHNYTMQIGDASAVPSESGTQITVRCWSQPHA</sequence>
<evidence type="ECO:0000256" key="3">
    <source>
        <dbReference type="ARBA" id="ARBA00012438"/>
    </source>
</evidence>
<keyword evidence="6 10" id="KW-0812">Transmembrane</keyword>
<evidence type="ECO:0000256" key="2">
    <source>
        <dbReference type="ARBA" id="ARBA00004370"/>
    </source>
</evidence>
<keyword evidence="8 10" id="KW-1133">Transmembrane helix</keyword>
<dbReference type="Gene3D" id="6.10.340.10">
    <property type="match status" value="1"/>
</dbReference>
<evidence type="ECO:0000256" key="6">
    <source>
        <dbReference type="ARBA" id="ARBA00022692"/>
    </source>
</evidence>
<dbReference type="AlphaFoldDB" id="A0A6S7BBT3"/>
<keyword evidence="7 13" id="KW-0418">Kinase</keyword>
<evidence type="ECO:0000256" key="10">
    <source>
        <dbReference type="SAM" id="Phobius"/>
    </source>
</evidence>
<keyword evidence="5 13" id="KW-0808">Transferase</keyword>
<dbReference type="Pfam" id="PF02518">
    <property type="entry name" value="HATPase_c"/>
    <property type="match status" value="1"/>
</dbReference>
<dbReference type="RefSeq" id="WP_246257555.1">
    <property type="nucleotide sequence ID" value="NZ_CADIKM010000016.1"/>
</dbReference>
<keyword evidence="14" id="KW-1185">Reference proteome</keyword>
<evidence type="ECO:0000313" key="14">
    <source>
        <dbReference type="Proteomes" id="UP000494115"/>
    </source>
</evidence>
<feature type="domain" description="HAMP" evidence="12">
    <location>
        <begin position="176"/>
        <end position="228"/>
    </location>
</feature>
<reference evidence="13 14" key="1">
    <citation type="submission" date="2020-04" db="EMBL/GenBank/DDBJ databases">
        <authorList>
            <person name="De Canck E."/>
        </authorList>
    </citation>
    <scope>NUCLEOTIDE SEQUENCE [LARGE SCALE GENOMIC DNA]</scope>
    <source>
        <strain evidence="13 14">LMG 28138</strain>
    </source>
</reference>
<dbReference type="SUPFAM" id="SSF158472">
    <property type="entry name" value="HAMP domain-like"/>
    <property type="match status" value="1"/>
</dbReference>
<dbReference type="SMART" id="SM00304">
    <property type="entry name" value="HAMP"/>
    <property type="match status" value="1"/>
</dbReference>
<proteinExistence type="predicted"/>
<dbReference type="InterPro" id="IPR003594">
    <property type="entry name" value="HATPase_dom"/>
</dbReference>
<dbReference type="EC" id="2.7.13.3" evidence="3"/>
<organism evidence="13 14">
    <name type="scientific">Pararobbsia alpina</name>
    <dbReference type="NCBI Taxonomy" id="621374"/>
    <lineage>
        <taxon>Bacteria</taxon>
        <taxon>Pseudomonadati</taxon>
        <taxon>Pseudomonadota</taxon>
        <taxon>Betaproteobacteria</taxon>
        <taxon>Burkholderiales</taxon>
        <taxon>Burkholderiaceae</taxon>
        <taxon>Pararobbsia</taxon>
    </lineage>
</organism>
<dbReference type="SMART" id="SM00387">
    <property type="entry name" value="HATPase_c"/>
    <property type="match status" value="1"/>
</dbReference>
<evidence type="ECO:0000313" key="13">
    <source>
        <dbReference type="EMBL" id="CAB3792877.1"/>
    </source>
</evidence>
<gene>
    <name evidence="13" type="primary">sasA_10</name>
    <name evidence="13" type="ORF">LMG28138_03441</name>
</gene>
<evidence type="ECO:0000256" key="7">
    <source>
        <dbReference type="ARBA" id="ARBA00022777"/>
    </source>
</evidence>
<dbReference type="Pfam" id="PF00672">
    <property type="entry name" value="HAMP"/>
    <property type="match status" value="1"/>
</dbReference>
<dbReference type="GO" id="GO:0005886">
    <property type="term" value="C:plasma membrane"/>
    <property type="evidence" value="ECO:0007669"/>
    <property type="project" value="TreeGrafter"/>
</dbReference>
<dbReference type="Proteomes" id="UP000494115">
    <property type="component" value="Unassembled WGS sequence"/>
</dbReference>
<evidence type="ECO:0000256" key="4">
    <source>
        <dbReference type="ARBA" id="ARBA00022553"/>
    </source>
</evidence>
<evidence type="ECO:0000256" key="8">
    <source>
        <dbReference type="ARBA" id="ARBA00022989"/>
    </source>
</evidence>
<dbReference type="InterPro" id="IPR036890">
    <property type="entry name" value="HATPase_C_sf"/>
</dbReference>
<comment type="catalytic activity">
    <reaction evidence="1">
        <text>ATP + protein L-histidine = ADP + protein N-phospho-L-histidine.</text>
        <dbReference type="EC" id="2.7.13.3"/>
    </reaction>
</comment>
<accession>A0A6S7BBT3</accession>
<dbReference type="PANTHER" id="PTHR45436:SF8">
    <property type="entry name" value="HISTIDINE KINASE"/>
    <property type="match status" value="1"/>
</dbReference>
<dbReference type="Gene3D" id="3.30.565.10">
    <property type="entry name" value="Histidine kinase-like ATPase, C-terminal domain"/>
    <property type="match status" value="1"/>
</dbReference>
<feature type="transmembrane region" description="Helical" evidence="10">
    <location>
        <begin position="155"/>
        <end position="176"/>
    </location>
</feature>
<name>A0A6S7BBT3_9BURK</name>
<dbReference type="SUPFAM" id="SSF47384">
    <property type="entry name" value="Homodimeric domain of signal transducing histidine kinase"/>
    <property type="match status" value="1"/>
</dbReference>
<dbReference type="InterPro" id="IPR050428">
    <property type="entry name" value="TCS_sensor_his_kinase"/>
</dbReference>
<feature type="transmembrane region" description="Helical" evidence="10">
    <location>
        <begin position="12"/>
        <end position="32"/>
    </location>
</feature>
<dbReference type="InterPro" id="IPR003660">
    <property type="entry name" value="HAMP_dom"/>
</dbReference>
<evidence type="ECO:0000259" key="12">
    <source>
        <dbReference type="PROSITE" id="PS50885"/>
    </source>
</evidence>
<evidence type="ECO:0000256" key="5">
    <source>
        <dbReference type="ARBA" id="ARBA00022679"/>
    </source>
</evidence>
<protein>
    <recommendedName>
        <fullName evidence="3">histidine kinase</fullName>
        <ecNumber evidence="3">2.7.13.3</ecNumber>
    </recommendedName>
</protein>
<dbReference type="PROSITE" id="PS50109">
    <property type="entry name" value="HIS_KIN"/>
    <property type="match status" value="1"/>
</dbReference>
<evidence type="ECO:0000256" key="9">
    <source>
        <dbReference type="ARBA" id="ARBA00023012"/>
    </source>
</evidence>
<dbReference type="SUPFAM" id="SSF55874">
    <property type="entry name" value="ATPase domain of HSP90 chaperone/DNA topoisomerase II/histidine kinase"/>
    <property type="match status" value="1"/>
</dbReference>
<keyword evidence="10" id="KW-0472">Membrane</keyword>
<evidence type="ECO:0000256" key="1">
    <source>
        <dbReference type="ARBA" id="ARBA00000085"/>
    </source>
</evidence>
<evidence type="ECO:0000259" key="11">
    <source>
        <dbReference type="PROSITE" id="PS50109"/>
    </source>
</evidence>
<comment type="subcellular location">
    <subcellularLocation>
        <location evidence="2">Membrane</location>
    </subcellularLocation>
</comment>
<dbReference type="EMBL" id="CADIKM010000016">
    <property type="protein sequence ID" value="CAB3792877.1"/>
    <property type="molecule type" value="Genomic_DNA"/>
</dbReference>
<dbReference type="CDD" id="cd06225">
    <property type="entry name" value="HAMP"/>
    <property type="match status" value="1"/>
</dbReference>
<keyword evidence="4" id="KW-0597">Phosphoprotein</keyword>